<dbReference type="eggNOG" id="COG1842">
    <property type="taxonomic scope" value="Bacteria"/>
</dbReference>
<evidence type="ECO:0000256" key="1">
    <source>
        <dbReference type="ARBA" id="ARBA00043985"/>
    </source>
</evidence>
<dbReference type="Pfam" id="PF04012">
    <property type="entry name" value="PspA_IM30"/>
    <property type="match status" value="1"/>
</dbReference>
<dbReference type="RefSeq" id="WP_015798383.1">
    <property type="nucleotide sequence ID" value="NC_013124.1"/>
</dbReference>
<keyword evidence="2" id="KW-0175">Coiled coil</keyword>
<dbReference type="Pfam" id="PF22743">
    <property type="entry name" value="PspAA"/>
    <property type="match status" value="1"/>
</dbReference>
<dbReference type="KEGG" id="afo:Afer_0955"/>
<reference evidence="5 6" key="1">
    <citation type="journal article" date="2009" name="Stand. Genomic Sci.">
        <title>Complete genome sequence of Acidimicrobium ferrooxidans type strain (ICP).</title>
        <authorList>
            <person name="Clum A."/>
            <person name="Nolan M."/>
            <person name="Lang E."/>
            <person name="Glavina Del Rio T."/>
            <person name="Tice H."/>
            <person name="Copeland A."/>
            <person name="Cheng J.F."/>
            <person name="Lucas S."/>
            <person name="Chen F."/>
            <person name="Bruce D."/>
            <person name="Goodwin L."/>
            <person name="Pitluck S."/>
            <person name="Ivanova N."/>
            <person name="Mavrommatis K."/>
            <person name="Mikhailova N."/>
            <person name="Pati A."/>
            <person name="Chen A."/>
            <person name="Palaniappan K."/>
            <person name="Goker M."/>
            <person name="Spring S."/>
            <person name="Land M."/>
            <person name="Hauser L."/>
            <person name="Chang Y.J."/>
            <person name="Jeffries C.C."/>
            <person name="Chain P."/>
            <person name="Bristow J."/>
            <person name="Eisen J.A."/>
            <person name="Markowitz V."/>
            <person name="Hugenholtz P."/>
            <person name="Kyrpides N.C."/>
            <person name="Klenk H.P."/>
            <person name="Lapidus A."/>
        </authorList>
    </citation>
    <scope>NUCLEOTIDE SEQUENCE [LARGE SCALE GENOMIC DNA]</scope>
    <source>
        <strain evidence="6">DSM 10331 / JCM 15462 / NBRC 103882 / ICP</strain>
    </source>
</reference>
<sequence length="372" mass="39209">MGLLKRVSQVFQQKSNALLNKVEDPTQALDLSYQKMLENLQQVRKSIADVLTSQKRLEAQRAQLQAQYDKLQGQARQAVQQGQEQVARLALERASTIKPQIDQLTPQIEQLAKQEAALEETGRQLNAKIEAFRAQRDTMKAQYTAAKASTAALEGLTGLSDQMTDVTMMMDRAKDKISEMQARSAAVGELADSGVLDSPALGGGGDDIEAALAAGNQGNDVDLQLAQIKAELAAPADQTNAIGAPPAPAAIAASEPAQATTPPAPATPPAPGTSAATVAVRILSDHVYLVPASLRPALDGLDDALDQALDHDDADGFTRLLAQVIELVRTNGTPTDDPAVTAEVVVPAPDTTLDEAKALVSDDANQDASTND</sequence>
<evidence type="ECO:0000313" key="5">
    <source>
        <dbReference type="EMBL" id="ACU53894.1"/>
    </source>
</evidence>
<accession>C7LYT6</accession>
<feature type="coiled-coil region" evidence="2">
    <location>
        <begin position="47"/>
        <end position="81"/>
    </location>
</feature>
<dbReference type="AlphaFoldDB" id="C7LYT6"/>
<evidence type="ECO:0000256" key="3">
    <source>
        <dbReference type="SAM" id="MobiDB-lite"/>
    </source>
</evidence>
<dbReference type="InterPro" id="IPR007157">
    <property type="entry name" value="PspA_VIPP1"/>
</dbReference>
<comment type="similarity">
    <text evidence="1">Belongs to the PspA/Vipp/IM30 family.</text>
</comment>
<dbReference type="Proteomes" id="UP000000771">
    <property type="component" value="Chromosome"/>
</dbReference>
<evidence type="ECO:0000259" key="4">
    <source>
        <dbReference type="Pfam" id="PF22743"/>
    </source>
</evidence>
<proteinExistence type="inferred from homology"/>
<feature type="domain" description="PspA-associated" evidence="4">
    <location>
        <begin position="279"/>
        <end position="366"/>
    </location>
</feature>
<evidence type="ECO:0000313" key="6">
    <source>
        <dbReference type="Proteomes" id="UP000000771"/>
    </source>
</evidence>
<dbReference type="Gene3D" id="1.10.287.1490">
    <property type="match status" value="1"/>
</dbReference>
<feature type="compositionally biased region" description="Pro residues" evidence="3">
    <location>
        <begin position="262"/>
        <end position="271"/>
    </location>
</feature>
<dbReference type="EMBL" id="CP001631">
    <property type="protein sequence ID" value="ACU53894.1"/>
    <property type="molecule type" value="Genomic_DNA"/>
</dbReference>
<feature type="region of interest" description="Disordered" evidence="3">
    <location>
        <begin position="251"/>
        <end position="273"/>
    </location>
</feature>
<protein>
    <submittedName>
        <fullName evidence="5">Phage shock protein A, PspA</fullName>
    </submittedName>
</protein>
<dbReference type="PANTHER" id="PTHR31088:SF6">
    <property type="entry name" value="PHAGE SHOCK PROTEIN A"/>
    <property type="match status" value="1"/>
</dbReference>
<gene>
    <name evidence="5" type="ordered locus">Afer_0955</name>
</gene>
<dbReference type="PANTHER" id="PTHR31088">
    <property type="entry name" value="MEMBRANE-ASSOCIATED PROTEIN VIPP1, CHLOROPLASTIC"/>
    <property type="match status" value="1"/>
</dbReference>
<name>C7LYT6_ACIFD</name>
<evidence type="ECO:0000256" key="2">
    <source>
        <dbReference type="SAM" id="Coils"/>
    </source>
</evidence>
<dbReference type="STRING" id="525909.Afer_0955"/>
<organism evidence="5 6">
    <name type="scientific">Acidimicrobium ferrooxidans (strain DSM 10331 / JCM 15462 / NBRC 103882 / ICP)</name>
    <dbReference type="NCBI Taxonomy" id="525909"/>
    <lineage>
        <taxon>Bacteria</taxon>
        <taxon>Bacillati</taxon>
        <taxon>Actinomycetota</taxon>
        <taxon>Acidimicrobiia</taxon>
        <taxon>Acidimicrobiales</taxon>
        <taxon>Acidimicrobiaceae</taxon>
        <taxon>Acidimicrobium</taxon>
    </lineage>
</organism>
<feature type="compositionally biased region" description="Low complexity" evidence="3">
    <location>
        <begin position="251"/>
        <end position="261"/>
    </location>
</feature>
<dbReference type="HOGENOM" id="CLU_743204_0_0_11"/>
<keyword evidence="6" id="KW-1185">Reference proteome</keyword>
<dbReference type="InterPro" id="IPR054437">
    <property type="entry name" value="PspA-assoc_dom"/>
</dbReference>